<organism evidence="23 24">
    <name type="scientific">Rhizopus azygosporus</name>
    <name type="common">Rhizopus microsporus var. azygosporus</name>
    <dbReference type="NCBI Taxonomy" id="86630"/>
    <lineage>
        <taxon>Eukaryota</taxon>
        <taxon>Fungi</taxon>
        <taxon>Fungi incertae sedis</taxon>
        <taxon>Mucoromycota</taxon>
        <taxon>Mucoromycotina</taxon>
        <taxon>Mucoromycetes</taxon>
        <taxon>Mucorales</taxon>
        <taxon>Mucorineae</taxon>
        <taxon>Rhizopodaceae</taxon>
        <taxon>Rhizopus</taxon>
    </lineage>
</organism>
<evidence type="ECO:0000313" key="24">
    <source>
        <dbReference type="Proteomes" id="UP000252139"/>
    </source>
</evidence>
<evidence type="ECO:0000256" key="15">
    <source>
        <dbReference type="ARBA" id="ARBA00023136"/>
    </source>
</evidence>
<evidence type="ECO:0000256" key="19">
    <source>
        <dbReference type="ARBA" id="ARBA00072686"/>
    </source>
</evidence>
<gene>
    <name evidence="23" type="primary">CEM1_1</name>
    <name evidence="23" type="ORF">CU097_015821</name>
</gene>
<dbReference type="FunFam" id="3.40.47.10:FF:000024">
    <property type="entry name" value="3-oxoacyl-[acyl-carrier-protein] synthase, mitochondrial"/>
    <property type="match status" value="1"/>
</dbReference>
<proteinExistence type="inferred from homology"/>
<comment type="similarity">
    <text evidence="5">Belongs to the ALG6/ALG8 glucosyltransferase family.</text>
</comment>
<dbReference type="NCBIfam" id="NF005589">
    <property type="entry name" value="PRK07314.1"/>
    <property type="match status" value="1"/>
</dbReference>
<keyword evidence="24" id="KW-1185">Reference proteome</keyword>
<dbReference type="GO" id="GO:0005789">
    <property type="term" value="C:endoplasmic reticulum membrane"/>
    <property type="evidence" value="ECO:0007669"/>
    <property type="project" value="UniProtKB-SubCell"/>
</dbReference>
<feature type="domain" description="Ketosynthase family 3 (KS3)" evidence="22">
    <location>
        <begin position="516"/>
        <end position="936"/>
    </location>
</feature>
<dbReference type="Pfam" id="PF00109">
    <property type="entry name" value="ketoacyl-synt"/>
    <property type="match status" value="1"/>
</dbReference>
<feature type="transmembrane region" description="Helical" evidence="21">
    <location>
        <begin position="243"/>
        <end position="259"/>
    </location>
</feature>
<evidence type="ECO:0000256" key="18">
    <source>
        <dbReference type="ARBA" id="ARBA00044350"/>
    </source>
</evidence>
<keyword evidence="10 21" id="KW-0812">Transmembrane</keyword>
<comment type="pathway">
    <text evidence="2">Protein modification; protein glycosylation.</text>
</comment>
<dbReference type="FunFam" id="3.40.47.10:FF:000015">
    <property type="entry name" value="3-oxoacyl-[acyl-carrier-protein] synthase, mitochondrial"/>
    <property type="match status" value="1"/>
</dbReference>
<dbReference type="AlphaFoldDB" id="A0A367KFR7"/>
<dbReference type="EMBL" id="PJQL01000031">
    <property type="protein sequence ID" value="RCI00970.1"/>
    <property type="molecule type" value="Genomic_DNA"/>
</dbReference>
<keyword evidence="8" id="KW-0328">Glycosyltransferase</keyword>
<dbReference type="PANTHER" id="PTHR11712:SF336">
    <property type="entry name" value="3-OXOACYL-[ACYL-CARRIER-PROTEIN] SYNTHASE, MITOCHONDRIAL"/>
    <property type="match status" value="1"/>
</dbReference>
<feature type="transmembrane region" description="Helical" evidence="21">
    <location>
        <begin position="266"/>
        <end position="286"/>
    </location>
</feature>
<accession>A0A367KFR7</accession>
<dbReference type="UniPathway" id="UPA00378"/>
<evidence type="ECO:0000259" key="22">
    <source>
        <dbReference type="PROSITE" id="PS52004"/>
    </source>
</evidence>
<keyword evidence="9 20" id="KW-0808">Transferase</keyword>
<keyword evidence="11" id="KW-0256">Endoplasmic reticulum</keyword>
<comment type="caution">
    <text evidence="23">The sequence shown here is derived from an EMBL/GenBank/DDBJ whole genome shotgun (WGS) entry which is preliminary data.</text>
</comment>
<dbReference type="InterPro" id="IPR014031">
    <property type="entry name" value="Ketoacyl_synth_C"/>
</dbReference>
<keyword evidence="12" id="KW-0276">Fatty acid metabolism</keyword>
<keyword evidence="17" id="KW-0012">Acyltransferase</keyword>
<evidence type="ECO:0000256" key="17">
    <source>
        <dbReference type="ARBA" id="ARBA00023315"/>
    </source>
</evidence>
<evidence type="ECO:0000256" key="20">
    <source>
        <dbReference type="RuleBase" id="RU003694"/>
    </source>
</evidence>
<evidence type="ECO:0000256" key="7">
    <source>
        <dbReference type="ARBA" id="ARBA00022516"/>
    </source>
</evidence>
<evidence type="ECO:0000256" key="2">
    <source>
        <dbReference type="ARBA" id="ARBA00004922"/>
    </source>
</evidence>
<keyword evidence="16" id="KW-0275">Fatty acid biosynthesis</keyword>
<evidence type="ECO:0000256" key="21">
    <source>
        <dbReference type="SAM" id="Phobius"/>
    </source>
</evidence>
<keyword evidence="15 21" id="KW-0472">Membrane</keyword>
<dbReference type="EC" id="2.3.1.41" evidence="6"/>
<evidence type="ECO:0000256" key="5">
    <source>
        <dbReference type="ARBA" id="ARBA00008715"/>
    </source>
</evidence>
<evidence type="ECO:0000256" key="8">
    <source>
        <dbReference type="ARBA" id="ARBA00022676"/>
    </source>
</evidence>
<evidence type="ECO:0000256" key="14">
    <source>
        <dbReference type="ARBA" id="ARBA00023098"/>
    </source>
</evidence>
<feature type="transmembrane region" description="Helical" evidence="21">
    <location>
        <begin position="479"/>
        <end position="499"/>
    </location>
</feature>
<dbReference type="PROSITE" id="PS52004">
    <property type="entry name" value="KS3_2"/>
    <property type="match status" value="1"/>
</dbReference>
<dbReference type="PANTHER" id="PTHR11712">
    <property type="entry name" value="POLYKETIDE SYNTHASE-RELATED"/>
    <property type="match status" value="1"/>
</dbReference>
<dbReference type="OrthoDB" id="5334845at2759"/>
<dbReference type="InterPro" id="IPR016039">
    <property type="entry name" value="Thiolase-like"/>
</dbReference>
<feature type="transmembrane region" description="Helical" evidence="21">
    <location>
        <begin position="43"/>
        <end position="62"/>
    </location>
</feature>
<protein>
    <recommendedName>
        <fullName evidence="19">3-oxoacyl-[acyl-carrier-protein] synthase, mitochondrial</fullName>
        <ecNumber evidence="6">2.3.1.41</ecNumber>
    </recommendedName>
    <alternativeName>
        <fullName evidence="18">Beta-ketoacyl-ACP synthase</fullName>
    </alternativeName>
</protein>
<dbReference type="SUPFAM" id="SSF53901">
    <property type="entry name" value="Thiolase-like"/>
    <property type="match status" value="2"/>
</dbReference>
<dbReference type="NCBIfam" id="TIGR03150">
    <property type="entry name" value="fabF"/>
    <property type="match status" value="1"/>
</dbReference>
<evidence type="ECO:0000256" key="1">
    <source>
        <dbReference type="ARBA" id="ARBA00004477"/>
    </source>
</evidence>
<dbReference type="GO" id="GO:0006633">
    <property type="term" value="P:fatty acid biosynthetic process"/>
    <property type="evidence" value="ECO:0007669"/>
    <property type="project" value="UniProtKB-KW"/>
</dbReference>
<evidence type="ECO:0000313" key="23">
    <source>
        <dbReference type="EMBL" id="RCI00970.1"/>
    </source>
</evidence>
<comment type="subcellular location">
    <subcellularLocation>
        <location evidence="1">Endoplasmic reticulum membrane</location>
        <topology evidence="1">Multi-pass membrane protein</topology>
    </subcellularLocation>
</comment>
<dbReference type="SMART" id="SM00825">
    <property type="entry name" value="PKS_KS"/>
    <property type="match status" value="1"/>
</dbReference>
<dbReference type="GO" id="GO:0005739">
    <property type="term" value="C:mitochondrion"/>
    <property type="evidence" value="ECO:0007669"/>
    <property type="project" value="TreeGrafter"/>
</dbReference>
<sequence>MSRDCTSPAKMRERAVLMKDAVRHLFENSPIRRVLQHVVQNHALWTVPIVITLFALFTRWSVALNPYSGYNTPPMFGDYEAQRHWMEITLHLPFSQWYTYDLQWWGLDYPPLTAYHSWLCGLIGSKINPDWFALDKSRGIESAESKLFLRSTVVVSEFLLYIPAVMAFCQILYGANNAYLKKYTAACLILMQPALIMIDHGHFQFNNVMLGLTLWAINCFLTQHYVVGSVFFCAALGFKQMALYYAPAVFAFLLGRCFIEERGILLFIKLGITVIATFAILFAPWLRLLEDIQQVIFRVFPVARGLFEDKVANVWCAINVIVKLKQILSLESTVRLSLFATLIAIIPTAIHLGLKPSRRRFLYALINSSLAFFLFSFQVHEKSILLPLLPATLLILEEPIATTLFMNTAMFSMFPLLKREALVLPYFVVTIMWNWIIGEHDTANRGLLEKVCTKGVYGAFFIWHLAETLVEPPSHLPDLYTVINVLLSCGVFCLLFAYFTYRQFTTSFVQKTKTHMRRVVVTGLGLVTPVGVGVKSAWKNIVESQCGVVSLANKEGFEKLPVRIAAQVPLGSAEDGKFTSTEWLDKGDDRVMAKFTQYAIAAAHQALQDAEWKPTDACEKERTGVCIGSGMGSLEDIIDTASSYEKGGFKKVSPLFVPRILVNMAAGHLTMKYGFQGPNHAVSTACTTGAHSIGDAMRFIQYGDADVMVAGGTEASIHPLAIAGFARAKSLAAVFDEKPFEASRPFDRDRCGFVMGEGAGVVVLEEYEHAKKRGAKIYAELKGYGLSGDANHMTTPPSNGEGAVLSMQRALRASKLTPSDIDYVNAHATSTPVGDVAENRAIKTVFDGYWNKVNVSSTKGATGHLLGAAGSVEAIFTILAVHHNILPPTLNLHNTSDEQEFNLNYVPRVAQEKEVKAALTNSFGFGGTNATLCFAKV</sequence>
<dbReference type="CDD" id="cd00834">
    <property type="entry name" value="KAS_I_II"/>
    <property type="match status" value="1"/>
</dbReference>
<dbReference type="InterPro" id="IPR000794">
    <property type="entry name" value="Beta-ketoacyl_synthase"/>
</dbReference>
<keyword evidence="14" id="KW-0443">Lipid metabolism</keyword>
<dbReference type="InterPro" id="IPR014030">
    <property type="entry name" value="Ketoacyl_synth_N"/>
</dbReference>
<dbReference type="InterPro" id="IPR017568">
    <property type="entry name" value="3-oxoacyl-ACP_synth-2"/>
</dbReference>
<evidence type="ECO:0000256" key="12">
    <source>
        <dbReference type="ARBA" id="ARBA00022832"/>
    </source>
</evidence>
<dbReference type="STRING" id="86630.A0A367KFR7"/>
<evidence type="ECO:0000256" key="3">
    <source>
        <dbReference type="ARBA" id="ARBA00005194"/>
    </source>
</evidence>
<dbReference type="InterPro" id="IPR018201">
    <property type="entry name" value="Ketoacyl_synth_AS"/>
</dbReference>
<evidence type="ECO:0000256" key="13">
    <source>
        <dbReference type="ARBA" id="ARBA00022989"/>
    </source>
</evidence>
<dbReference type="InterPro" id="IPR020841">
    <property type="entry name" value="PKS_Beta-ketoAc_synthase_dom"/>
</dbReference>
<evidence type="ECO:0000256" key="6">
    <source>
        <dbReference type="ARBA" id="ARBA00013191"/>
    </source>
</evidence>
<evidence type="ECO:0000256" key="10">
    <source>
        <dbReference type="ARBA" id="ARBA00022692"/>
    </source>
</evidence>
<dbReference type="Pfam" id="PF03155">
    <property type="entry name" value="Alg6_Alg8"/>
    <property type="match status" value="1"/>
</dbReference>
<evidence type="ECO:0000256" key="11">
    <source>
        <dbReference type="ARBA" id="ARBA00022824"/>
    </source>
</evidence>
<dbReference type="GO" id="GO:0004315">
    <property type="term" value="F:3-oxoacyl-[acyl-carrier-protein] synthase activity"/>
    <property type="evidence" value="ECO:0007669"/>
    <property type="project" value="UniProtKB-EC"/>
</dbReference>
<keyword evidence="7" id="KW-0444">Lipid biosynthesis</keyword>
<reference evidence="23 24" key="1">
    <citation type="journal article" date="2018" name="G3 (Bethesda)">
        <title>Phylogenetic and Phylogenomic Definition of Rhizopus Species.</title>
        <authorList>
            <person name="Gryganskyi A.P."/>
            <person name="Golan J."/>
            <person name="Dolatabadi S."/>
            <person name="Mondo S."/>
            <person name="Robb S."/>
            <person name="Idnurm A."/>
            <person name="Muszewska A."/>
            <person name="Steczkiewicz K."/>
            <person name="Masonjones S."/>
            <person name="Liao H.L."/>
            <person name="Gajdeczka M.T."/>
            <person name="Anike F."/>
            <person name="Vuek A."/>
            <person name="Anishchenko I.M."/>
            <person name="Voigt K."/>
            <person name="de Hoog G.S."/>
            <person name="Smith M.E."/>
            <person name="Heitman J."/>
            <person name="Vilgalys R."/>
            <person name="Stajich J.E."/>
        </authorList>
    </citation>
    <scope>NUCLEOTIDE SEQUENCE [LARGE SCALE GENOMIC DNA]</scope>
    <source>
        <strain evidence="23 24">CBS 357.93</strain>
    </source>
</reference>
<evidence type="ECO:0000256" key="9">
    <source>
        <dbReference type="ARBA" id="ARBA00022679"/>
    </source>
</evidence>
<dbReference type="PROSITE" id="PS00606">
    <property type="entry name" value="KS3_1"/>
    <property type="match status" value="1"/>
</dbReference>
<dbReference type="InterPro" id="IPR004856">
    <property type="entry name" value="Glyco_trans_ALG6/ALG8"/>
</dbReference>
<feature type="transmembrane region" description="Helical" evidence="21">
    <location>
        <begin position="210"/>
        <end position="237"/>
    </location>
</feature>
<comment type="pathway">
    <text evidence="3">Lipid metabolism; fatty acid biosynthesis.</text>
</comment>
<keyword evidence="13 21" id="KW-1133">Transmembrane helix</keyword>
<feature type="transmembrane region" description="Helical" evidence="21">
    <location>
        <begin position="519"/>
        <end position="538"/>
    </location>
</feature>
<comment type="similarity">
    <text evidence="4 20">Belongs to the thiolase-like superfamily. Beta-ketoacyl-ACP synthases family.</text>
</comment>
<evidence type="ECO:0000256" key="16">
    <source>
        <dbReference type="ARBA" id="ARBA00023160"/>
    </source>
</evidence>
<name>A0A367KFR7_RHIAZ</name>
<feature type="transmembrane region" description="Helical" evidence="21">
    <location>
        <begin position="361"/>
        <end position="379"/>
    </location>
</feature>
<feature type="transmembrane region" description="Helical" evidence="21">
    <location>
        <begin position="334"/>
        <end position="354"/>
    </location>
</feature>
<dbReference type="GO" id="GO:0016758">
    <property type="term" value="F:hexosyltransferase activity"/>
    <property type="evidence" value="ECO:0007669"/>
    <property type="project" value="InterPro"/>
</dbReference>
<dbReference type="Gene3D" id="3.40.47.10">
    <property type="match status" value="1"/>
</dbReference>
<dbReference type="Pfam" id="PF02801">
    <property type="entry name" value="Ketoacyl-synt_C"/>
    <property type="match status" value="1"/>
</dbReference>
<feature type="transmembrane region" description="Helical" evidence="21">
    <location>
        <begin position="421"/>
        <end position="438"/>
    </location>
</feature>
<evidence type="ECO:0000256" key="4">
    <source>
        <dbReference type="ARBA" id="ARBA00008467"/>
    </source>
</evidence>
<feature type="transmembrane region" description="Helical" evidence="21">
    <location>
        <begin position="147"/>
        <end position="173"/>
    </location>
</feature>
<dbReference type="Proteomes" id="UP000252139">
    <property type="component" value="Unassembled WGS sequence"/>
</dbReference>